<organism evidence="1 2">
    <name type="scientific">Pyropia yezoensis</name>
    <name type="common">Susabi-nori</name>
    <name type="synonym">Porphyra yezoensis</name>
    <dbReference type="NCBI Taxonomy" id="2788"/>
    <lineage>
        <taxon>Eukaryota</taxon>
        <taxon>Rhodophyta</taxon>
        <taxon>Bangiophyceae</taxon>
        <taxon>Bangiales</taxon>
        <taxon>Bangiaceae</taxon>
        <taxon>Pyropia</taxon>
    </lineage>
</organism>
<dbReference type="Proteomes" id="UP000798662">
    <property type="component" value="Chromosome 2"/>
</dbReference>
<evidence type="ECO:0000313" key="1">
    <source>
        <dbReference type="EMBL" id="KAK1866143.1"/>
    </source>
</evidence>
<evidence type="ECO:0000313" key="2">
    <source>
        <dbReference type="Proteomes" id="UP000798662"/>
    </source>
</evidence>
<protein>
    <submittedName>
        <fullName evidence="1">Uncharacterized protein</fullName>
    </submittedName>
</protein>
<sequence length="648" mass="67181">MVWAAFARSNVNAAVLIAFLYSLLDVLAAYVPAHSPSPLVAGVTSATKKKRGSSPSDTSVVTPALVRSQFVLVYALLDEMMDGGVVQVTTPSTLTAFVSLRGSKTLRSTGSATNAAAAAAAVASVTSTVPWRPAGIVHARNEVFLDVVETLHVEVTADGTVTAAHIYGAVRVKPYLSGVPDLKLGLAENVVFATLAASSVDHPDAAVTNSGVSGNRSDRVLLEDVNFHQCVRLARFASEGIITFVPPDSEFNLLTYRIPAVSRTVVPVSVSALVDDTSSVTFVSYHARVTAASPGGALPEGMHVAALTLSLPAPADADTPRFKASAGKARYVPTEDAVAWKVTKLRPGGEVTLRGRVGLPSVTVRSNGDASGGGGGGAGGGGGGRSWRPRSRSRSSERRVAVAAPAAGEGLAPGGSVDRGVGVTARRSVGVGFDVAGLALSGLKVRFLTVAKTIRTRDTQVGAVHKGCLPCRGNRKKCKSHTLCPWCGAIPPLTNKKMVCGPTVSWSGRGSDAKPRCPSPYPPRVPSESRHSESPTPAPAHRATRKFKTINAENPQIQVGFTTKLTIPNLGNMDPNAEGGTGQASGLPPLAWHVMPPYLGVTTATLPSPQFRPTRSALRGGVEMHIALEAGMVHTAVSCVSDSSNAYV</sequence>
<name>A0ACC3C8E5_PYRYE</name>
<comment type="caution">
    <text evidence="1">The sequence shown here is derived from an EMBL/GenBank/DDBJ whole genome shotgun (WGS) entry which is preliminary data.</text>
</comment>
<gene>
    <name evidence="1" type="ORF">I4F81_008663</name>
</gene>
<accession>A0ACC3C8E5</accession>
<dbReference type="EMBL" id="CM020619">
    <property type="protein sequence ID" value="KAK1866143.1"/>
    <property type="molecule type" value="Genomic_DNA"/>
</dbReference>
<proteinExistence type="predicted"/>
<keyword evidence="2" id="KW-1185">Reference proteome</keyword>
<reference evidence="1" key="1">
    <citation type="submission" date="2019-11" db="EMBL/GenBank/DDBJ databases">
        <title>Nori genome reveals adaptations in red seaweeds to the harsh intertidal environment.</title>
        <authorList>
            <person name="Wang D."/>
            <person name="Mao Y."/>
        </authorList>
    </citation>
    <scope>NUCLEOTIDE SEQUENCE</scope>
    <source>
        <tissue evidence="1">Gametophyte</tissue>
    </source>
</reference>